<dbReference type="PANTHER" id="PTHR42815:SF2">
    <property type="entry name" value="FAD-BINDING, PUTATIVE (AFU_ORTHOLOGUE AFUA_6G07600)-RELATED"/>
    <property type="match status" value="1"/>
</dbReference>
<feature type="compositionally biased region" description="Pro residues" evidence="1">
    <location>
        <begin position="441"/>
        <end position="450"/>
    </location>
</feature>
<dbReference type="eggNOG" id="ENOG502RRJ9">
    <property type="taxonomic scope" value="Eukaryota"/>
</dbReference>
<organism evidence="3 4">
    <name type="scientific">Thermothielavioides terrestris (strain ATCC 38088 / NRRL 8126)</name>
    <name type="common">Thielavia terrestris</name>
    <dbReference type="NCBI Taxonomy" id="578455"/>
    <lineage>
        <taxon>Eukaryota</taxon>
        <taxon>Fungi</taxon>
        <taxon>Dikarya</taxon>
        <taxon>Ascomycota</taxon>
        <taxon>Pezizomycotina</taxon>
        <taxon>Sordariomycetes</taxon>
        <taxon>Sordariomycetidae</taxon>
        <taxon>Sordariales</taxon>
        <taxon>Chaetomiaceae</taxon>
        <taxon>Thermothielavioides</taxon>
        <taxon>Thermothielavioides terrestris</taxon>
    </lineage>
</organism>
<dbReference type="RefSeq" id="XP_003650347.1">
    <property type="nucleotide sequence ID" value="XM_003650299.1"/>
</dbReference>
<dbReference type="PROSITE" id="PS51384">
    <property type="entry name" value="FAD_FR"/>
    <property type="match status" value="1"/>
</dbReference>
<reference evidence="3 4" key="1">
    <citation type="journal article" date="2011" name="Nat. Biotechnol.">
        <title>Comparative genomic analysis of the thermophilic biomass-degrading fungi Myceliophthora thermophila and Thielavia terrestris.</title>
        <authorList>
            <person name="Berka R.M."/>
            <person name="Grigoriev I.V."/>
            <person name="Otillar R."/>
            <person name="Salamov A."/>
            <person name="Grimwood J."/>
            <person name="Reid I."/>
            <person name="Ishmael N."/>
            <person name="John T."/>
            <person name="Darmond C."/>
            <person name="Moisan M.-C."/>
            <person name="Henrissat B."/>
            <person name="Coutinho P.M."/>
            <person name="Lombard V."/>
            <person name="Natvig D.O."/>
            <person name="Lindquist E."/>
            <person name="Schmutz J."/>
            <person name="Lucas S."/>
            <person name="Harris P."/>
            <person name="Powlowski J."/>
            <person name="Bellemare A."/>
            <person name="Taylor D."/>
            <person name="Butler G."/>
            <person name="de Vries R.P."/>
            <person name="Allijn I.E."/>
            <person name="van den Brink J."/>
            <person name="Ushinsky S."/>
            <person name="Storms R."/>
            <person name="Powell A.J."/>
            <person name="Paulsen I.T."/>
            <person name="Elbourne L.D.H."/>
            <person name="Baker S.E."/>
            <person name="Magnuson J."/>
            <person name="LaBoissiere S."/>
            <person name="Clutterbuck A.J."/>
            <person name="Martinez D."/>
            <person name="Wogulis M."/>
            <person name="de Leon A.L."/>
            <person name="Rey M.W."/>
            <person name="Tsang A."/>
        </authorList>
    </citation>
    <scope>NUCLEOTIDE SEQUENCE [LARGE SCALE GENOMIC DNA]</scope>
    <source>
        <strain evidence="4">ATCC 38088 / NRRL 8126</strain>
    </source>
</reference>
<dbReference type="GO" id="GO:0016491">
    <property type="term" value="F:oxidoreductase activity"/>
    <property type="evidence" value="ECO:0007669"/>
    <property type="project" value="InterPro"/>
</dbReference>
<dbReference type="GeneID" id="11515314"/>
<feature type="compositionally biased region" description="Basic and acidic residues" evidence="1">
    <location>
        <begin position="545"/>
        <end position="554"/>
    </location>
</feature>
<feature type="region of interest" description="Disordered" evidence="1">
    <location>
        <begin position="516"/>
        <end position="554"/>
    </location>
</feature>
<dbReference type="AlphaFoldDB" id="G2QXI6"/>
<gene>
    <name evidence="3" type="ORF">THITE_2109680</name>
</gene>
<feature type="compositionally biased region" description="Low complexity" evidence="1">
    <location>
        <begin position="451"/>
        <end position="461"/>
    </location>
</feature>
<dbReference type="SUPFAM" id="SSF52343">
    <property type="entry name" value="Ferredoxin reductase-like, C-terminal NADP-linked domain"/>
    <property type="match status" value="1"/>
</dbReference>
<dbReference type="InterPro" id="IPR039261">
    <property type="entry name" value="FNR_nucleotide-bd"/>
</dbReference>
<dbReference type="InterPro" id="IPR017927">
    <property type="entry name" value="FAD-bd_FR_type"/>
</dbReference>
<keyword evidence="4" id="KW-1185">Reference proteome</keyword>
<dbReference type="STRING" id="578455.G2QXI6"/>
<dbReference type="OrthoDB" id="436496at2759"/>
<dbReference type="InterPro" id="IPR012349">
    <property type="entry name" value="Split_barrel_FMN-bd"/>
</dbReference>
<dbReference type="KEGG" id="ttt:THITE_2109680"/>
<dbReference type="Gene3D" id="2.30.110.10">
    <property type="entry name" value="Electron Transport, Fmn-binding Protein, Chain A"/>
    <property type="match status" value="1"/>
</dbReference>
<dbReference type="EMBL" id="CP003009">
    <property type="protein sequence ID" value="AEO64011.1"/>
    <property type="molecule type" value="Genomic_DNA"/>
</dbReference>
<evidence type="ECO:0000256" key="1">
    <source>
        <dbReference type="SAM" id="MobiDB-lite"/>
    </source>
</evidence>
<feature type="region of interest" description="Disordered" evidence="1">
    <location>
        <begin position="437"/>
        <end position="461"/>
    </location>
</feature>
<proteinExistence type="predicted"/>
<protein>
    <recommendedName>
        <fullName evidence="2">FAD-binding FR-type domain-containing protein</fullName>
    </recommendedName>
</protein>
<sequence length="706" mass="75357">MATLLEDSNGYHPGELAVHRLLKVPTSARRNPTAPGLPPHYAHRVIVSPLLAVGTVDEQGRPWTSIWGGERGFARPVARDILGVQSLVDKKNDPVVEAFLGRAADGEVLQPEGGIVMSALSIDLENRDRVKLAGRMAVGTVAEQPGNTALGEAQLAMHIQESLGNCPKYLNKKTIRAHLPSPRLVSSSLPLPPEALALIEKADMFFLSSTNGQTMDTNHRGGPAGFVRVLNNSFPEDGTGDGVVLVFPEYSGNRLYQTLGNLHTNPRLGVVIPDFETSDVLYLTGETELLIGPSAATIMPHANLAVKLTVHAARFVKDGLPFRGTPGEPSPYNPPVRRLASESPASLSQPLPPPSAPLATAVLVGREPITPTIARFTFRLQPPGSKNNNSSSSSAPLGTWLPGQHITLSFAHELALGWSHMRDADPQSLNDDFIRTFTISSPPPPPPPPLDTATTSLSPSTDRNNLQIELTLRRHGPATNLLFTHPVPSHHHTSSTAPSLEVPVLAVGGEEAFRIELGGDDGGGDYEGESPAAAAATAASDEEGDIKKNKEESKKKKKAVFVAGGIGITPLLAQAPGLLAERHPRPMEVLWSLRWEDVALAVDAFERVGGLAGVTRVFVTGLDLPDAMRGGGDGGGNGDENGKGSVERLRELGARVEVRRMTREDVLAARDPEGGTKYFACASPRMLRSVMGWLADEDVVSESFEY</sequence>
<evidence type="ECO:0000259" key="2">
    <source>
        <dbReference type="PROSITE" id="PS51384"/>
    </source>
</evidence>
<dbReference type="Proteomes" id="UP000008181">
    <property type="component" value="Chromosome 1"/>
</dbReference>
<name>G2QXI6_THETT</name>
<evidence type="ECO:0000313" key="4">
    <source>
        <dbReference type="Proteomes" id="UP000008181"/>
    </source>
</evidence>
<dbReference type="Gene3D" id="3.40.50.80">
    <property type="entry name" value="Nucleotide-binding domain of ferredoxin-NADP reductase (FNR) module"/>
    <property type="match status" value="1"/>
</dbReference>
<accession>G2QXI6</accession>
<evidence type="ECO:0000313" key="3">
    <source>
        <dbReference type="EMBL" id="AEO64011.1"/>
    </source>
</evidence>
<dbReference type="HOGENOM" id="CLU_017006_2_0_1"/>
<feature type="region of interest" description="Disordered" evidence="1">
    <location>
        <begin position="319"/>
        <end position="353"/>
    </location>
</feature>
<dbReference type="PANTHER" id="PTHR42815">
    <property type="entry name" value="FAD-BINDING, PUTATIVE (AFU_ORTHOLOGUE AFUA_6G07600)-RELATED"/>
    <property type="match status" value="1"/>
</dbReference>
<feature type="domain" description="FAD-binding FR-type" evidence="2">
    <location>
        <begin position="356"/>
        <end position="527"/>
    </location>
</feature>
<feature type="compositionally biased region" description="Acidic residues" evidence="1">
    <location>
        <begin position="518"/>
        <end position="528"/>
    </location>
</feature>